<feature type="compositionally biased region" description="Polar residues" evidence="2">
    <location>
        <begin position="1"/>
        <end position="10"/>
    </location>
</feature>
<protein>
    <recommendedName>
        <fullName evidence="6">Tetratricopeptide repeat protein</fullName>
    </recommendedName>
</protein>
<dbReference type="InterPro" id="IPR011990">
    <property type="entry name" value="TPR-like_helical_dom_sf"/>
</dbReference>
<keyword evidence="3" id="KW-0472">Membrane</keyword>
<dbReference type="PANTHER" id="PTHR12558">
    <property type="entry name" value="CELL DIVISION CYCLE 16,23,27"/>
    <property type="match status" value="1"/>
</dbReference>
<feature type="transmembrane region" description="Helical" evidence="3">
    <location>
        <begin position="128"/>
        <end position="148"/>
    </location>
</feature>
<evidence type="ECO:0000256" key="1">
    <source>
        <dbReference type="PROSITE-ProRule" id="PRU00339"/>
    </source>
</evidence>
<name>A0ABP3GAY5_9ALTE</name>
<dbReference type="InterPro" id="IPR019734">
    <property type="entry name" value="TPR_rpt"/>
</dbReference>
<keyword evidence="3" id="KW-0812">Transmembrane</keyword>
<feature type="repeat" description="TPR" evidence="1">
    <location>
        <begin position="485"/>
        <end position="518"/>
    </location>
</feature>
<accession>A0ABP3GAY5</accession>
<evidence type="ECO:0000256" key="3">
    <source>
        <dbReference type="SAM" id="Phobius"/>
    </source>
</evidence>
<reference evidence="5" key="1">
    <citation type="journal article" date="2019" name="Int. J. Syst. Evol. Microbiol.">
        <title>The Global Catalogue of Microorganisms (GCM) 10K type strain sequencing project: providing services to taxonomists for standard genome sequencing and annotation.</title>
        <authorList>
            <consortium name="The Broad Institute Genomics Platform"/>
            <consortium name="The Broad Institute Genome Sequencing Center for Infectious Disease"/>
            <person name="Wu L."/>
            <person name="Ma J."/>
        </authorList>
    </citation>
    <scope>NUCLEOTIDE SEQUENCE [LARGE SCALE GENOMIC DNA]</scope>
    <source>
        <strain evidence="5">JCM 13378</strain>
    </source>
</reference>
<comment type="caution">
    <text evidence="4">The sequence shown here is derived from an EMBL/GenBank/DDBJ whole genome shotgun (WGS) entry which is preliminary data.</text>
</comment>
<keyword evidence="5" id="KW-1185">Reference proteome</keyword>
<dbReference type="PROSITE" id="PS50005">
    <property type="entry name" value="TPR"/>
    <property type="match status" value="2"/>
</dbReference>
<proteinExistence type="predicted"/>
<evidence type="ECO:0000313" key="4">
    <source>
        <dbReference type="EMBL" id="GAA0339563.1"/>
    </source>
</evidence>
<organism evidence="4 5">
    <name type="scientific">Bowmanella denitrificans</name>
    <dbReference type="NCBI Taxonomy" id="366582"/>
    <lineage>
        <taxon>Bacteria</taxon>
        <taxon>Pseudomonadati</taxon>
        <taxon>Pseudomonadota</taxon>
        <taxon>Gammaproteobacteria</taxon>
        <taxon>Alteromonadales</taxon>
        <taxon>Alteromonadaceae</taxon>
        <taxon>Bowmanella</taxon>
    </lineage>
</organism>
<evidence type="ECO:0000256" key="2">
    <source>
        <dbReference type="SAM" id="MobiDB-lite"/>
    </source>
</evidence>
<dbReference type="SMART" id="SM00028">
    <property type="entry name" value="TPR"/>
    <property type="match status" value="2"/>
</dbReference>
<sequence length="685" mass="76612">MASEQGAGSNSKRERGVQASPAKLRAAMLAAGIKSQIEVAKRIQDAEGLDKLPRTLVNRVFRGEAVDPVSIERVARALDTDAWTLYLSTQEDQSADTLPQPVLDNVTNTLPVSSAAMQVGSAQTSRRFWLWVMLLTLVIVLLLINLIWQGGNPRKLLPTFTAHSFVTPSVLIRFENPELDRLVAELEEQLKADFNVAVLAPKPDDLSALALDLAREYQSDAVISVDGKQYGRYIRLRVMTYYQGNDSISLYKVLSRPDVNQQADSLATELEQKISEYIFVGSTALMPSDSQIRAWDHYLQARQLMDENKIENWSGSEKIINLLFSALQLYPQFAVAEAALCETYMWYSLEGHEKQRLEHAAAHCQKALQLDAGNSYVMSSAALLQRRLYGAAKGVEEFNKVLDVWPDNLDALQGLGASYLLAFNDTSSDMVGVAKRAEQVLNKVREIEPDYWYNHYQLGAHYFYQGQMEQSLELFQYAADLGGQAIAYNGLGAVAYCLNHLQQAKMAFEKLLVLHPDSHLAEEQLGMIAFFRQDYQQSLALRLSALQKMGDPDQIGYHQVWASIAASYAALGSNTEAIDAYENALRIIKRDRLRNNLTVWAEIGEILYQQKINRLQGLPVDVSDAQRTRLLDLATQKLEPGAIAALASLLQELDYIEPSEQLWLQAITICPIYQNLKDITAAQQG</sequence>
<dbReference type="SUPFAM" id="SSF48452">
    <property type="entry name" value="TPR-like"/>
    <property type="match status" value="2"/>
</dbReference>
<dbReference type="EMBL" id="BAAAEI010000001">
    <property type="protein sequence ID" value="GAA0339563.1"/>
    <property type="molecule type" value="Genomic_DNA"/>
</dbReference>
<feature type="region of interest" description="Disordered" evidence="2">
    <location>
        <begin position="1"/>
        <end position="20"/>
    </location>
</feature>
<dbReference type="Gene3D" id="1.25.40.10">
    <property type="entry name" value="Tetratricopeptide repeat domain"/>
    <property type="match status" value="2"/>
</dbReference>
<dbReference type="RefSeq" id="WP_343840149.1">
    <property type="nucleotide sequence ID" value="NZ_BAAAEI010000001.1"/>
</dbReference>
<gene>
    <name evidence="4" type="ORF">GCM10009092_00040</name>
</gene>
<evidence type="ECO:0008006" key="6">
    <source>
        <dbReference type="Google" id="ProtNLM"/>
    </source>
</evidence>
<keyword evidence="3" id="KW-1133">Transmembrane helix</keyword>
<dbReference type="PANTHER" id="PTHR12558:SF13">
    <property type="entry name" value="CELL DIVISION CYCLE PROTEIN 27 HOMOLOG"/>
    <property type="match status" value="1"/>
</dbReference>
<keyword evidence="1" id="KW-0802">TPR repeat</keyword>
<feature type="repeat" description="TPR" evidence="1">
    <location>
        <begin position="558"/>
        <end position="591"/>
    </location>
</feature>
<dbReference type="Proteomes" id="UP001501757">
    <property type="component" value="Unassembled WGS sequence"/>
</dbReference>
<evidence type="ECO:0000313" key="5">
    <source>
        <dbReference type="Proteomes" id="UP001501757"/>
    </source>
</evidence>